<feature type="region of interest" description="Disordered" evidence="1">
    <location>
        <begin position="1552"/>
        <end position="1613"/>
    </location>
</feature>
<feature type="region of interest" description="Disordered" evidence="1">
    <location>
        <begin position="855"/>
        <end position="884"/>
    </location>
</feature>
<dbReference type="InterPro" id="IPR036378">
    <property type="entry name" value="FAS1_dom_sf"/>
</dbReference>
<feature type="compositionally biased region" description="Low complexity" evidence="1">
    <location>
        <begin position="411"/>
        <end position="423"/>
    </location>
</feature>
<feature type="compositionally biased region" description="Polar residues" evidence="1">
    <location>
        <begin position="424"/>
        <end position="438"/>
    </location>
</feature>
<feature type="region of interest" description="Disordered" evidence="1">
    <location>
        <begin position="1063"/>
        <end position="1100"/>
    </location>
</feature>
<dbReference type="GO" id="GO:0050839">
    <property type="term" value="F:cell adhesion molecule binding"/>
    <property type="evidence" value="ECO:0007669"/>
    <property type="project" value="TreeGrafter"/>
</dbReference>
<feature type="compositionally biased region" description="Polar residues" evidence="1">
    <location>
        <begin position="1477"/>
        <end position="1488"/>
    </location>
</feature>
<proteinExistence type="predicted"/>
<feature type="region of interest" description="Disordered" evidence="1">
    <location>
        <begin position="1013"/>
        <end position="1043"/>
    </location>
</feature>
<dbReference type="GO" id="GO:0007155">
    <property type="term" value="P:cell adhesion"/>
    <property type="evidence" value="ECO:0007669"/>
    <property type="project" value="TreeGrafter"/>
</dbReference>
<dbReference type="InterPro" id="IPR050904">
    <property type="entry name" value="Adhesion/Biosynth-related"/>
</dbReference>
<dbReference type="GO" id="GO:0030198">
    <property type="term" value="P:extracellular matrix organization"/>
    <property type="evidence" value="ECO:0007669"/>
    <property type="project" value="TreeGrafter"/>
</dbReference>
<feature type="compositionally biased region" description="Polar residues" evidence="1">
    <location>
        <begin position="1247"/>
        <end position="1257"/>
    </location>
</feature>
<feature type="signal peptide" evidence="2">
    <location>
        <begin position="1"/>
        <end position="30"/>
    </location>
</feature>
<dbReference type="PROSITE" id="PS50213">
    <property type="entry name" value="FAS1"/>
    <property type="match status" value="2"/>
</dbReference>
<feature type="compositionally biased region" description="Low complexity" evidence="1">
    <location>
        <begin position="107"/>
        <end position="120"/>
    </location>
</feature>
<evidence type="ECO:0000256" key="1">
    <source>
        <dbReference type="SAM" id="MobiDB-lite"/>
    </source>
</evidence>
<evidence type="ECO:0000256" key="2">
    <source>
        <dbReference type="SAM" id="SignalP"/>
    </source>
</evidence>
<feature type="domain" description="FAS1" evidence="3">
    <location>
        <begin position="1622"/>
        <end position="1769"/>
    </location>
</feature>
<name>A0A553NFD3_TIGCA</name>
<feature type="compositionally biased region" description="Basic and acidic residues" evidence="1">
    <location>
        <begin position="1353"/>
        <end position="1364"/>
    </location>
</feature>
<dbReference type="InterPro" id="IPR000782">
    <property type="entry name" value="FAS1_domain"/>
</dbReference>
<feature type="compositionally biased region" description="Polar residues" evidence="1">
    <location>
        <begin position="1373"/>
        <end position="1388"/>
    </location>
</feature>
<feature type="region of interest" description="Disordered" evidence="1">
    <location>
        <begin position="1288"/>
        <end position="1331"/>
    </location>
</feature>
<feature type="compositionally biased region" description="Basic residues" evidence="1">
    <location>
        <begin position="1425"/>
        <end position="1438"/>
    </location>
</feature>
<feature type="compositionally biased region" description="Polar residues" evidence="1">
    <location>
        <begin position="260"/>
        <end position="281"/>
    </location>
</feature>
<feature type="region of interest" description="Disordered" evidence="1">
    <location>
        <begin position="514"/>
        <end position="538"/>
    </location>
</feature>
<feature type="region of interest" description="Disordered" evidence="1">
    <location>
        <begin position="578"/>
        <end position="598"/>
    </location>
</feature>
<feature type="compositionally biased region" description="Acidic residues" evidence="1">
    <location>
        <begin position="487"/>
        <end position="497"/>
    </location>
</feature>
<keyword evidence="5" id="KW-1185">Reference proteome</keyword>
<feature type="region of interest" description="Disordered" evidence="1">
    <location>
        <begin position="97"/>
        <end position="120"/>
    </location>
</feature>
<dbReference type="STRING" id="6832.A0A553NFD3"/>
<feature type="chain" id="PRO_5021976779" description="FAS1 domain-containing protein" evidence="2">
    <location>
        <begin position="31"/>
        <end position="1941"/>
    </location>
</feature>
<feature type="region of interest" description="Disordered" evidence="1">
    <location>
        <begin position="1417"/>
        <end position="1456"/>
    </location>
</feature>
<sequence>MGSPKCAWQKLFKVFLVAWYLVQILEMVDSQELLPKPEAIKIVVKHEDLILPKILTTPPTVSQTTTEKDITSSTARSSLKYSPSTIRDALKRRYKVQSKSQVEKIPRPTSSRYPTYPSTTTRATVAKKDRKRFRPQTPSTLEEKATVVEITDPAKHGKNATQVQLVYPINSDDYLSTVPDSLPGMNFAQLQDYKSRQQHPSSTVQTTKTTILSTISGYLDESTLSENVKSTTERSGSTFDTTLGVTSDEDSIIRRDSLEVNPTTESGSETGNRFTTRTNPSRPKLHLLQTLEPTPPTINYGLKLSPTEAEPNGIESKSFETRTFTATFRPFTTIAKTSRPSYHITTTFRPTVRPSFKSRPLPSQVPALIEDTAIFDPALSDLEELGFQSERIHMDDLLEAEPDSDESEIFTPITGTPTTTTITSNKSVLMSAPRSSTDNWEDESDNDGQTISHQNDDDLNGFKRHEANRKLEPKSSEENDPSREKEDNDVDDDNDNDMEELIRDWGESIIRSVKANNKINHTEGTSKSSRQPTRHRHRHRVHIENLDTISTTQDDNGISTEPTNRLVRQLPTTLSPTDLIKQADPAPYASTGHTRYNVPQYQSTTPRVVSSTFFNGHGIVPTNALESKSKWQGPTIPPLRRNQFNAHNYFDSSTTESETRVSLSNYLADDMDQSSQDSITKYSYKFLPHNQIPGKPKVTDSPLVSIMAQSKTSPDGLFHPEQATPLPKHRNVTLSYSHFGSKFQKDPPEKTTPVVTTFRPDFTNEYQDLRYMSNKDGSRPKKLGPSPTPSTFQIVRDFPKALRGDTFNLFRHPTRVPNLVSDSIRQDSVRKYSYRTTELPVREITQPVVKQLPSTRATLTRSPPQPDLQKLPGLRPNPKNHQPPFPALPAFVPGKQKSGVFNKTERPTLRENVEDSTEDASFQVMNKIKELKNATQKEERKFGTSLDRMKSRRKPFFPRRRYSRPKLTRSKEQKFSVGASVVTRAPDGYRIESPNLFLEVDFPANGDREATISRKDIRRVNPKRGRQRLSTIKPKIPNPTIDKLRDFSIPNFDRFETSLKERETKLNRVQVQPKRDDNDEKTGQSSPTKPTKFSFERHSYNKPIDEERFRMELREIPNIIPTDWSKPFSNKEAEKFDSTTSRTYTVPHRPSVYEPQNSPEAKESYYKPLNESQRERLFDSKLETNKLHFSRNSAQDKTLGKVSLNLEDVSKPTEIPKFTYKILEPPIKPTKLPQFTYTLLDPEKIQSSKPTRPTTYKQFKDYDNDDRESEDDFILVRDPGQRGFIEIKKEEVGSGIPADNPFTRSKSKSPSAGSQALDVQSQKVPPFLSSQPISTYKDTSFPSFFAVPSGSDSDQRKPNNREKFPSALEPQPSVHTYTKVNSPQSREETLNQYRNSIQILKENSYLKAKTRYEPIDITDVEGPPKRPKSSKTYKKYKSPPKIVTPKPYKKNPINNLPTFTLPSMTPNILKLNSEFRNQPRNVPSQQPKLQARPGLRTTEDTLDFPSDMPNPFRTDIGSNFEFLQVPSSLPRPASTAELQTIEFATRPTVLKLQPHAPTQPLGPKIEQSRPSSPQIYSPPKPYRQPSSVISATRRTTPAPQLDHVTSRSDPGDDLEYEYTGLGSDPLPKVLLANGLTVMAGLISEAGMEVRLSGPGPYTMFAPSDKAFNDFLNNYHERGVSAALEALKTNKAELIRIVQNHVVKGLVLGRDLEDDLVGTSLSGSKLRSNLYLTESQDWKEILVKTINGGIIQKTDMEASNGVIHLIDRVLFPPATQNIIQTLKSDPEGRFTTLLKALKATKLDQEISDFSTGPWTIFAPTNEAFMNLPMSELEALIQDPKKLNRLVLNHLINRSVFSAGLKPHQVIDMANGNKLNLFSRRDRVKLDGANISDMDIPAANGVIQIVENVIELKDDAQSSLESLEKTIKPGLLKPPKTPKLFKF</sequence>
<feature type="compositionally biased region" description="Polar residues" evidence="1">
    <location>
        <begin position="1584"/>
        <end position="1598"/>
    </location>
</feature>
<comment type="caution">
    <text evidence="4">The sequence shown here is derived from an EMBL/GenBank/DDBJ whole genome shotgun (WGS) entry which is preliminary data.</text>
</comment>
<feature type="region of interest" description="Disordered" evidence="1">
    <location>
        <begin position="1245"/>
        <end position="1270"/>
    </location>
</feature>
<feature type="region of interest" description="Disordered" evidence="1">
    <location>
        <begin position="401"/>
        <end position="497"/>
    </location>
</feature>
<feature type="region of interest" description="Disordered" evidence="1">
    <location>
        <begin position="1477"/>
        <end position="1508"/>
    </location>
</feature>
<evidence type="ECO:0000313" key="4">
    <source>
        <dbReference type="EMBL" id="TRY64162.1"/>
    </source>
</evidence>
<reference evidence="4 5" key="1">
    <citation type="journal article" date="2018" name="Nat. Ecol. Evol.">
        <title>Genomic signatures of mitonuclear coevolution across populations of Tigriopus californicus.</title>
        <authorList>
            <person name="Barreto F.S."/>
            <person name="Watson E.T."/>
            <person name="Lima T.G."/>
            <person name="Willett C.S."/>
            <person name="Edmands S."/>
            <person name="Li W."/>
            <person name="Burton R.S."/>
        </authorList>
    </citation>
    <scope>NUCLEOTIDE SEQUENCE [LARGE SCALE GENOMIC DNA]</scope>
    <source>
        <strain evidence="4 5">San Diego</strain>
    </source>
</reference>
<dbReference type="PANTHER" id="PTHR10900">
    <property type="entry name" value="PERIOSTIN-RELATED"/>
    <property type="match status" value="1"/>
</dbReference>
<evidence type="ECO:0000259" key="3">
    <source>
        <dbReference type="PROSITE" id="PS50213"/>
    </source>
</evidence>
<dbReference type="PANTHER" id="PTHR10900:SF120">
    <property type="entry name" value="MUCIN-5AC-RELATED"/>
    <property type="match status" value="1"/>
</dbReference>
<dbReference type="FunFam" id="2.30.180.10:FF:000032">
    <property type="entry name" value="Fasciclin domain-containing protein, putative"/>
    <property type="match status" value="1"/>
</dbReference>
<organism evidence="4 5">
    <name type="scientific">Tigriopus californicus</name>
    <name type="common">Marine copepod</name>
    <dbReference type="NCBI Taxonomy" id="6832"/>
    <lineage>
        <taxon>Eukaryota</taxon>
        <taxon>Metazoa</taxon>
        <taxon>Ecdysozoa</taxon>
        <taxon>Arthropoda</taxon>
        <taxon>Crustacea</taxon>
        <taxon>Multicrustacea</taxon>
        <taxon>Hexanauplia</taxon>
        <taxon>Copepoda</taxon>
        <taxon>Harpacticoida</taxon>
        <taxon>Harpacticidae</taxon>
        <taxon>Tigriopus</taxon>
    </lineage>
</organism>
<dbReference type="GO" id="GO:0005615">
    <property type="term" value="C:extracellular space"/>
    <property type="evidence" value="ECO:0007669"/>
    <property type="project" value="TreeGrafter"/>
</dbReference>
<dbReference type="Pfam" id="PF02469">
    <property type="entry name" value="Fasciclin"/>
    <property type="match status" value="2"/>
</dbReference>
<evidence type="ECO:0000313" key="5">
    <source>
        <dbReference type="Proteomes" id="UP000318571"/>
    </source>
</evidence>
<gene>
    <name evidence="4" type="ORF">TCAL_03595</name>
</gene>
<feature type="domain" description="FAS1" evidence="3">
    <location>
        <begin position="1774"/>
        <end position="1908"/>
    </location>
</feature>
<feature type="compositionally biased region" description="Polar residues" evidence="1">
    <location>
        <begin position="1302"/>
        <end position="1331"/>
    </location>
</feature>
<feature type="compositionally biased region" description="Basic and acidic residues" evidence="1">
    <location>
        <begin position="454"/>
        <end position="486"/>
    </location>
</feature>
<feature type="compositionally biased region" description="Basic and acidic residues" evidence="1">
    <location>
        <begin position="1073"/>
        <end position="1082"/>
    </location>
</feature>
<dbReference type="SMART" id="SM00554">
    <property type="entry name" value="FAS1"/>
    <property type="match status" value="2"/>
</dbReference>
<feature type="region of interest" description="Disordered" evidence="1">
    <location>
        <begin position="1130"/>
        <end position="1163"/>
    </location>
</feature>
<dbReference type="SUPFAM" id="SSF82153">
    <property type="entry name" value="FAS1 domain"/>
    <property type="match status" value="2"/>
</dbReference>
<accession>A0A553NFD3</accession>
<feature type="region of interest" description="Disordered" evidence="1">
    <location>
        <begin position="259"/>
        <end position="281"/>
    </location>
</feature>
<dbReference type="Gene3D" id="2.30.180.10">
    <property type="entry name" value="FAS1 domain"/>
    <property type="match status" value="2"/>
</dbReference>
<feature type="region of interest" description="Disordered" evidence="1">
    <location>
        <begin position="772"/>
        <end position="792"/>
    </location>
</feature>
<protein>
    <recommendedName>
        <fullName evidence="3">FAS1 domain-containing protein</fullName>
    </recommendedName>
</protein>
<dbReference type="Proteomes" id="UP000318571">
    <property type="component" value="Chromosome 10"/>
</dbReference>
<feature type="region of interest" description="Disordered" evidence="1">
    <location>
        <begin position="1346"/>
        <end position="1388"/>
    </location>
</feature>
<keyword evidence="2" id="KW-0732">Signal</keyword>
<dbReference type="EMBL" id="VCGU01000458">
    <property type="protein sequence ID" value="TRY64162.1"/>
    <property type="molecule type" value="Genomic_DNA"/>
</dbReference>
<dbReference type="GO" id="GO:0031012">
    <property type="term" value="C:extracellular matrix"/>
    <property type="evidence" value="ECO:0007669"/>
    <property type="project" value="TreeGrafter"/>
</dbReference>
<feature type="compositionally biased region" description="Polar residues" evidence="1">
    <location>
        <begin position="514"/>
        <end position="531"/>
    </location>
</feature>